<evidence type="ECO:0000313" key="1">
    <source>
        <dbReference type="EMBL" id="AKG94718.1"/>
    </source>
</evidence>
<protein>
    <recommendedName>
        <fullName evidence="3">HNH endonuclease</fullName>
    </recommendedName>
</protein>
<dbReference type="EMBL" id="KR080196">
    <property type="protein sequence ID" value="AKG94718.1"/>
    <property type="molecule type" value="Genomic_DNA"/>
</dbReference>
<evidence type="ECO:0000313" key="2">
    <source>
        <dbReference type="Proteomes" id="UP000222650"/>
    </source>
</evidence>
<dbReference type="Gene3D" id="1.10.30.50">
    <property type="match status" value="1"/>
</dbReference>
<sequence length="124" mass="14578">MPMATKEAQREYQRQWIAKRRADFFADKRCVKCGSTEELNLDHIDPTKKVSHNIWSWSQVRRDAEIAKCQVLCLPCHKDKTAADRKYKRLHGHVGTYDRWGCRCGLCKAAKRVKNAKQYAVRKR</sequence>
<accession>A0A0F7INQ9</accession>
<gene>
    <name evidence="1" type="primary">171</name>
    <name evidence="1" type="ORF">SEA_MOMO_171</name>
</gene>
<dbReference type="Proteomes" id="UP000222650">
    <property type="component" value="Genome"/>
</dbReference>
<organism evidence="1 2">
    <name type="scientific">Mycobacterium phage Momo</name>
    <dbReference type="NCBI Taxonomy" id="1647303"/>
    <lineage>
        <taxon>Viruses</taxon>
        <taxon>Duplodnaviria</taxon>
        <taxon>Heunggongvirae</taxon>
        <taxon>Uroviricota</taxon>
        <taxon>Caudoviricetes</taxon>
        <taxon>Ceeclamvirinae</taxon>
        <taxon>Bixzunavirus</taxon>
        <taxon>Bixzunavirus Bxz1</taxon>
    </lineage>
</organism>
<proteinExistence type="predicted"/>
<reference evidence="2" key="1">
    <citation type="submission" date="2015-04" db="EMBL/GenBank/DDBJ databases">
        <authorList>
            <person name="Moscinski C.N."/>
            <person name="Bina E.A."/>
            <person name="Brahme I.S."/>
            <person name="Hill A.B."/>
            <person name="Himmelstein P.H."/>
            <person name="Hunsicker S.M."/>
            <person name="Ish A.R."/>
            <person name="Le T.S."/>
            <person name="Martin M."/>
            <person name="Shetty S.A."/>
            <person name="Swierzewski T."/>
            <person name="Iyengar V.B."/>
            <person name="Kim H."/>
            <person name="Schafer C.E."/>
            <person name="Grubb S.R."/>
            <person name="Bradley K.W."/>
            <person name="Asai D.J."/>
            <person name="Bowman C.A."/>
            <person name="Russell D.A."/>
            <person name="Pope W.H."/>
            <person name="Jacobs-Sera D."/>
            <person name="Hendrix R.W."/>
            <person name="Hatfull G.F."/>
        </authorList>
    </citation>
    <scope>NUCLEOTIDE SEQUENCE [LARGE SCALE GENOMIC DNA]</scope>
</reference>
<name>A0A0F7INQ9_9CAUD</name>
<evidence type="ECO:0008006" key="3">
    <source>
        <dbReference type="Google" id="ProtNLM"/>
    </source>
</evidence>
<dbReference type="InterPro" id="IPR003615">
    <property type="entry name" value="HNH_nuc"/>
</dbReference>
<dbReference type="CDD" id="cd00085">
    <property type="entry name" value="HNHc"/>
    <property type="match status" value="1"/>
</dbReference>